<dbReference type="Pfam" id="PF14223">
    <property type="entry name" value="Retrotran_gag_2"/>
    <property type="match status" value="1"/>
</dbReference>
<gene>
    <name evidence="3" type="ORF">VFH_I198120</name>
</gene>
<name>A0AAV0ZGS6_VICFA</name>
<protein>
    <submittedName>
        <fullName evidence="3">Uncharacterized protein</fullName>
    </submittedName>
</protein>
<reference evidence="3 4" key="1">
    <citation type="submission" date="2023-01" db="EMBL/GenBank/DDBJ databases">
        <authorList>
            <person name="Kreplak J."/>
        </authorList>
    </citation>
    <scope>NUCLEOTIDE SEQUENCE [LARGE SCALE GENOMIC DNA]</scope>
</reference>
<organism evidence="3 4">
    <name type="scientific">Vicia faba</name>
    <name type="common">Broad bean</name>
    <name type="synonym">Faba vulgaris</name>
    <dbReference type="NCBI Taxonomy" id="3906"/>
    <lineage>
        <taxon>Eukaryota</taxon>
        <taxon>Viridiplantae</taxon>
        <taxon>Streptophyta</taxon>
        <taxon>Embryophyta</taxon>
        <taxon>Tracheophyta</taxon>
        <taxon>Spermatophyta</taxon>
        <taxon>Magnoliopsida</taxon>
        <taxon>eudicotyledons</taxon>
        <taxon>Gunneridae</taxon>
        <taxon>Pentapetalae</taxon>
        <taxon>rosids</taxon>
        <taxon>fabids</taxon>
        <taxon>Fabales</taxon>
        <taxon>Fabaceae</taxon>
        <taxon>Papilionoideae</taxon>
        <taxon>50 kb inversion clade</taxon>
        <taxon>NPAAA clade</taxon>
        <taxon>Hologalegina</taxon>
        <taxon>IRL clade</taxon>
        <taxon>Fabeae</taxon>
        <taxon>Vicia</taxon>
    </lineage>
</organism>
<evidence type="ECO:0000313" key="3">
    <source>
        <dbReference type="EMBL" id="CAI8595590.1"/>
    </source>
</evidence>
<evidence type="ECO:0000313" key="4">
    <source>
        <dbReference type="Proteomes" id="UP001157006"/>
    </source>
</evidence>
<feature type="compositionally biased region" description="Polar residues" evidence="2">
    <location>
        <begin position="224"/>
        <end position="235"/>
    </location>
</feature>
<feature type="coiled-coil region" evidence="1">
    <location>
        <begin position="273"/>
        <end position="300"/>
    </location>
</feature>
<proteinExistence type="predicted"/>
<accession>A0AAV0ZGS6</accession>
<dbReference type="Proteomes" id="UP001157006">
    <property type="component" value="Chromosome 1S"/>
</dbReference>
<sequence length="477" mass="55031">MNREGGYGNKPLILDGTNYDYYKACQDGKVTDVLKDGEDWNDEDEKSSEGNSKTLNALFNGVDNNIFRPIRNCNVAKEAWEILKTSHERSSKKDRIESFFLAHDADLWDMVIDGYMHPVDESGQKIDRKRMSDQQKRDFRNHHKARTILLSAISYSEPMVTALKLAKDLNKISLEELVSSLRIHEIEIEDDEPQKKEEDELSLLSRRVNQLWKQRQRKFRNSRRSGNQNESSSGYRKSEPSSGHRRSEASSGISNSVKFKNLKKDLASDSKETDSLRLENSELKEKISKLENDLQNSQKEIISEAPSSTDKIIKEYDHSFQKFLAKNIDRSKMASMIYGVSRNGRKGIGYQRKALPASVLQSELSMGRHMGVMCRYMLYFPALNIVFLVYTVRLASSAIRDSKVEDDWTLECPEICTRRCDDRRNGLKDAIWRGDRILMESVSGAYLNSIKRLNLNEYRDGIRIWSVSELYLEAVFE</sequence>
<dbReference type="AlphaFoldDB" id="A0AAV0ZGS6"/>
<dbReference type="EMBL" id="OX451735">
    <property type="protein sequence ID" value="CAI8595590.1"/>
    <property type="molecule type" value="Genomic_DNA"/>
</dbReference>
<evidence type="ECO:0000256" key="1">
    <source>
        <dbReference type="SAM" id="Coils"/>
    </source>
</evidence>
<evidence type="ECO:0000256" key="2">
    <source>
        <dbReference type="SAM" id="MobiDB-lite"/>
    </source>
</evidence>
<keyword evidence="4" id="KW-1185">Reference proteome</keyword>
<feature type="region of interest" description="Disordered" evidence="2">
    <location>
        <begin position="215"/>
        <end position="254"/>
    </location>
</feature>
<keyword evidence="1" id="KW-0175">Coiled coil</keyword>